<comment type="caution">
    <text evidence="3">The sequence shown here is derived from an EMBL/GenBank/DDBJ whole genome shotgun (WGS) entry which is preliminary data.</text>
</comment>
<feature type="region of interest" description="Disordered" evidence="1">
    <location>
        <begin position="305"/>
        <end position="385"/>
    </location>
</feature>
<proteinExistence type="predicted"/>
<feature type="compositionally biased region" description="Polar residues" evidence="1">
    <location>
        <begin position="587"/>
        <end position="600"/>
    </location>
</feature>
<feature type="compositionally biased region" description="Basic and acidic residues" evidence="1">
    <location>
        <begin position="928"/>
        <end position="939"/>
    </location>
</feature>
<dbReference type="Proteomes" id="UP001497382">
    <property type="component" value="Unassembled WGS sequence"/>
</dbReference>
<evidence type="ECO:0000256" key="1">
    <source>
        <dbReference type="SAM" id="MobiDB-lite"/>
    </source>
</evidence>
<feature type="compositionally biased region" description="Basic and acidic residues" evidence="1">
    <location>
        <begin position="850"/>
        <end position="859"/>
    </location>
</feature>
<feature type="transmembrane region" description="Helical" evidence="2">
    <location>
        <begin position="1615"/>
        <end position="1634"/>
    </location>
</feature>
<feature type="region of interest" description="Disordered" evidence="1">
    <location>
        <begin position="1002"/>
        <end position="1314"/>
    </location>
</feature>
<feature type="compositionally biased region" description="Basic and acidic residues" evidence="1">
    <location>
        <begin position="309"/>
        <end position="334"/>
    </location>
</feature>
<keyword evidence="2" id="KW-1133">Transmembrane helix</keyword>
<organism evidence="3 4">
    <name type="scientific">Larinioides sclopetarius</name>
    <dbReference type="NCBI Taxonomy" id="280406"/>
    <lineage>
        <taxon>Eukaryota</taxon>
        <taxon>Metazoa</taxon>
        <taxon>Ecdysozoa</taxon>
        <taxon>Arthropoda</taxon>
        <taxon>Chelicerata</taxon>
        <taxon>Arachnida</taxon>
        <taxon>Araneae</taxon>
        <taxon>Araneomorphae</taxon>
        <taxon>Entelegynae</taxon>
        <taxon>Araneoidea</taxon>
        <taxon>Araneidae</taxon>
        <taxon>Larinioides</taxon>
    </lineage>
</organism>
<feature type="compositionally biased region" description="Basic and acidic residues" evidence="1">
    <location>
        <begin position="455"/>
        <end position="494"/>
    </location>
</feature>
<feature type="compositionally biased region" description="Basic and acidic residues" evidence="1">
    <location>
        <begin position="952"/>
        <end position="961"/>
    </location>
</feature>
<feature type="region of interest" description="Disordered" evidence="1">
    <location>
        <begin position="1330"/>
        <end position="1353"/>
    </location>
</feature>
<feature type="transmembrane region" description="Helical" evidence="2">
    <location>
        <begin position="1365"/>
        <end position="1389"/>
    </location>
</feature>
<feature type="compositionally biased region" description="Basic and acidic residues" evidence="1">
    <location>
        <begin position="1563"/>
        <end position="1574"/>
    </location>
</feature>
<feature type="compositionally biased region" description="Basic and acidic residues" evidence="1">
    <location>
        <begin position="827"/>
        <end position="839"/>
    </location>
</feature>
<accession>A0AAV1ZB59</accession>
<feature type="compositionally biased region" description="Basic and acidic residues" evidence="1">
    <location>
        <begin position="82"/>
        <end position="95"/>
    </location>
</feature>
<feature type="compositionally biased region" description="Basic and acidic residues" evidence="1">
    <location>
        <begin position="1098"/>
        <end position="1137"/>
    </location>
</feature>
<feature type="compositionally biased region" description="Basic and acidic residues" evidence="1">
    <location>
        <begin position="563"/>
        <end position="585"/>
    </location>
</feature>
<feature type="region of interest" description="Disordered" evidence="1">
    <location>
        <begin position="1829"/>
        <end position="1850"/>
    </location>
</feature>
<feature type="compositionally biased region" description="Basic residues" evidence="1">
    <location>
        <begin position="174"/>
        <end position="183"/>
    </location>
</feature>
<reference evidence="3 4" key="1">
    <citation type="submission" date="2024-04" db="EMBL/GenBank/DDBJ databases">
        <authorList>
            <person name="Rising A."/>
            <person name="Reimegard J."/>
            <person name="Sonavane S."/>
            <person name="Akerstrom W."/>
            <person name="Nylinder S."/>
            <person name="Hedman E."/>
            <person name="Kallberg Y."/>
        </authorList>
    </citation>
    <scope>NUCLEOTIDE SEQUENCE [LARGE SCALE GENOMIC DNA]</scope>
</reference>
<feature type="compositionally biased region" description="Basic and acidic residues" evidence="1">
    <location>
        <begin position="184"/>
        <end position="196"/>
    </location>
</feature>
<evidence type="ECO:0000313" key="4">
    <source>
        <dbReference type="Proteomes" id="UP001497382"/>
    </source>
</evidence>
<name>A0AAV1ZB59_9ARAC</name>
<feature type="compositionally biased region" description="Basic and acidic residues" evidence="1">
    <location>
        <begin position="104"/>
        <end position="116"/>
    </location>
</feature>
<feature type="compositionally biased region" description="Basic and acidic residues" evidence="1">
    <location>
        <begin position="341"/>
        <end position="354"/>
    </location>
</feature>
<protein>
    <submittedName>
        <fullName evidence="3">Uncharacterized protein</fullName>
    </submittedName>
</protein>
<feature type="compositionally biased region" description="Basic and acidic residues" evidence="1">
    <location>
        <begin position="747"/>
        <end position="759"/>
    </location>
</feature>
<keyword evidence="4" id="KW-1185">Reference proteome</keyword>
<feature type="compositionally biased region" description="Polar residues" evidence="1">
    <location>
        <begin position="134"/>
        <end position="147"/>
    </location>
</feature>
<gene>
    <name evidence="3" type="ORF">LARSCL_LOCUS4426</name>
</gene>
<feature type="compositionally biased region" description="Basic and acidic residues" evidence="1">
    <location>
        <begin position="207"/>
        <end position="216"/>
    </location>
</feature>
<feature type="compositionally biased region" description="Polar residues" evidence="1">
    <location>
        <begin position="777"/>
        <end position="790"/>
    </location>
</feature>
<feature type="compositionally biased region" description="Basic and acidic residues" evidence="1">
    <location>
        <begin position="1270"/>
        <end position="1282"/>
    </location>
</feature>
<feature type="compositionally biased region" description="Basic and acidic residues" evidence="1">
    <location>
        <begin position="1022"/>
        <end position="1048"/>
    </location>
</feature>
<feature type="compositionally biased region" description="Basic and acidic residues" evidence="1">
    <location>
        <begin position="712"/>
        <end position="738"/>
    </location>
</feature>
<feature type="compositionally biased region" description="Basic and acidic residues" evidence="1">
    <location>
        <begin position="1153"/>
        <end position="1193"/>
    </location>
</feature>
<feature type="compositionally biased region" description="Polar residues" evidence="1">
    <location>
        <begin position="1230"/>
        <end position="1243"/>
    </location>
</feature>
<feature type="compositionally biased region" description="Basic and acidic residues" evidence="1">
    <location>
        <begin position="510"/>
        <end position="550"/>
    </location>
</feature>
<evidence type="ECO:0000256" key="2">
    <source>
        <dbReference type="SAM" id="Phobius"/>
    </source>
</evidence>
<feature type="region of interest" description="Disordered" evidence="1">
    <location>
        <begin position="397"/>
        <end position="869"/>
    </location>
</feature>
<keyword evidence="2" id="KW-0812">Transmembrane</keyword>
<feature type="compositionally biased region" description="Basic residues" evidence="1">
    <location>
        <begin position="817"/>
        <end position="826"/>
    </location>
</feature>
<feature type="compositionally biased region" description="Basic and acidic residues" evidence="1">
    <location>
        <begin position="29"/>
        <end position="53"/>
    </location>
</feature>
<feature type="region of interest" description="Disordered" evidence="1">
    <location>
        <begin position="928"/>
        <end position="980"/>
    </location>
</feature>
<feature type="compositionally biased region" description="Polar residues" evidence="1">
    <location>
        <begin position="54"/>
        <end position="78"/>
    </location>
</feature>
<feature type="compositionally biased region" description="Basic and acidic residues" evidence="1">
    <location>
        <begin position="627"/>
        <end position="639"/>
    </location>
</feature>
<feature type="compositionally biased region" description="Polar residues" evidence="1">
    <location>
        <begin position="1070"/>
        <end position="1097"/>
    </location>
</feature>
<feature type="compositionally biased region" description="Polar residues" evidence="1">
    <location>
        <begin position="427"/>
        <end position="452"/>
    </location>
</feature>
<sequence length="1914" mass="217409">MCSDTTESSDKDTKSVTTNAFHDQIYENNPEKNAEKSTKSDKGKESSKYESQEKVTIQTKNTLLDVNENQDGVNTESVMNIIKEEEKKEKRSEVKSDEEDAESKEEKSPQVEKRIASNDAESQIQPTVDDEKQVFSSTRDISENSCATKPELEASKQNQDGVNKESVMAISERQRKRKRKGRKKENISKREEKKLTGSEVKSDDEDTVNKEEKGDGVEITTPTNDVTSESQIQLTVADAVQVDSSDQDVSKYIYGTKPKLDVTEQVQNEVNKECLMEIIQEEKNEMKEASDKELMTVTTLSLAFQDENNDYKPDKNVEEPTESGKGKQSAKDLNNENVTIETRKNVKDSGKDLNHGNATIEAITNDDERQLPTSNQKVIGEKHTVEETEHVIRNVVKESLDKEPKSVAPVTHVSQHHKNENIPRNYVESTNLTEGNVSTTDTNQEIETSISGDTEIDKKLPSTNKEKNGETDQDLKTEDVKGSDLKETSDKEPEIVSAVKCIKQNHTKYNRPENSVHDHTKSDEGKESDKNLNKEKEPINSKNTEVERKLPPYHRNVIGETEAGARTENLMERDVKESSDKEKKSVLTLSHPFQDQNIDNTPEKNIEVSTKSGKQKETAKSSNQEKMTTETRHIDDKKPLPPSDQKVIGENDAGVKTGDVIPSGMKKCSDREPVSFTQTAHVSKSGKLPFTNDTLKEENENGKSNYPFKEFNPTKEKTTKNMFYIKEEEKKEKRSEVKSDEEDAESKEEKSPQVEKRIASNDAESQIQPTVDDEKQVFSSTRDISENSCATKPELEASKQNQDGVNKESVMAISERQRKRKRKGRKKENISKREEKKLTGSEVKSDDEDTVNKEEKGDGVEITTPTNDVTSESQIQLTVADAVQVDSSDQDVSKYIYGTKPKLDVTEQVQNEVNKECLMEIIQEEKNEMKEASDKEHKTVKTLSHAFQDENNDYKPEKNVEEPTESGKGQESAKDLNIENVTIETRKNVKDSAKDLNHGNATIEAITNDDERQLPTSNQKVIGEKHTVEETEHVIRNVVKESLDKEPKSVTPVTHVSQHHKNENIPRNYVESTNLTEGNVSTTDTNQEIETSISGNTEIDKKLPSTNKEKNGEIDQDLKTEDVKGSDLKETSDKEPEIVSAVKCIKQNHAKYNRPENSVHDPTKSDEGKESDKNLNKEKEPINSKNTEVERKLPPYHRNVIGETEAGARTENLMERDVKESSDKEKKSVMTLSHPFQDQNIDNTPEKNIEVSTKSGKQKETAKSSNQEKMTTETRHIDDKKPLPPSDQKVIGENDAGVKTGDVIPSGMKKCSDREPVSFTQTAHVSKSGKLPFTNDTLKEENENGKSNYPFKEFNPTKEKTTKNMFYIFVASFVGIVFVCLISIVLFSFKCKNDNVSSIINEEKRFYPNSVKFEENFKFFKPELGSRTTKEDARFSPTLKADNSPVDVHLKGNFNFNNLTSYENICRVDNSTPESSEEYSLHGNKPSADEALENILNFTFPNQTAKGFVQEEIQKSFAEMRQLKTEIVLNHTEEKDKTSILPRGAADAYSNRNDKIYSLGKFSESKESPEETRKPSPVSEIDEFKTKNILFKNVFSHSKQKIYHYTYLDVVPEEILFCIICAYFMTSLFIFALYKCMSRSRTLISSNTNINESLASSSELEIQLNFEEPERNSVATTENVSKTEDRAKVNKENILWKKKVDPRLKTQNIPENNLKPRFVQEKDEVIGEEQEEREFTEFHSGKSDLFHDYLREAQTDGFPEIYSQKKDTQNRKFRKDNCRKKVKCQQREDIIPSKNLAEMHAQSDESCSQIIKGRSRKFELRTKPTGGVVNLPSRLAPSANEEMSGGRIPNSSQLHVRNAIFLQQGDLRFQYISETNSNFTIDFKTEEKVRTQDRTKHLKYKLKVKKEPVRESTT</sequence>
<dbReference type="EMBL" id="CAXIEN010000036">
    <property type="protein sequence ID" value="CAL1268869.1"/>
    <property type="molecule type" value="Genomic_DNA"/>
</dbReference>
<feature type="region of interest" description="Disordered" evidence="1">
    <location>
        <begin position="1560"/>
        <end position="1579"/>
    </location>
</feature>
<keyword evidence="2" id="KW-0472">Membrane</keyword>
<evidence type="ECO:0000313" key="3">
    <source>
        <dbReference type="EMBL" id="CAL1268869.1"/>
    </source>
</evidence>
<feature type="region of interest" description="Disordered" evidence="1">
    <location>
        <begin position="1"/>
        <end position="226"/>
    </location>
</feature>
<feature type="compositionally biased region" description="Basic and acidic residues" evidence="1">
    <location>
        <begin position="1206"/>
        <end position="1228"/>
    </location>
</feature>